<keyword evidence="4" id="KW-1185">Reference proteome</keyword>
<feature type="transmembrane region" description="Helical" evidence="2">
    <location>
        <begin position="56"/>
        <end position="78"/>
    </location>
</feature>
<evidence type="ECO:0000256" key="1">
    <source>
        <dbReference type="SAM" id="MobiDB-lite"/>
    </source>
</evidence>
<dbReference type="Proteomes" id="UP000076761">
    <property type="component" value="Unassembled WGS sequence"/>
</dbReference>
<dbReference type="AlphaFoldDB" id="A0A165VF17"/>
<feature type="region of interest" description="Disordered" evidence="1">
    <location>
        <begin position="121"/>
        <end position="140"/>
    </location>
</feature>
<keyword evidence="2" id="KW-1133">Transmembrane helix</keyword>
<evidence type="ECO:0000313" key="4">
    <source>
        <dbReference type="Proteomes" id="UP000076761"/>
    </source>
</evidence>
<evidence type="ECO:0000313" key="3">
    <source>
        <dbReference type="EMBL" id="KZT29581.1"/>
    </source>
</evidence>
<feature type="transmembrane region" description="Helical" evidence="2">
    <location>
        <begin position="20"/>
        <end position="44"/>
    </location>
</feature>
<dbReference type="EMBL" id="KV425554">
    <property type="protein sequence ID" value="KZT29581.1"/>
    <property type="molecule type" value="Genomic_DNA"/>
</dbReference>
<accession>A0A165VF17</accession>
<organism evidence="3 4">
    <name type="scientific">Neolentinus lepideus HHB14362 ss-1</name>
    <dbReference type="NCBI Taxonomy" id="1314782"/>
    <lineage>
        <taxon>Eukaryota</taxon>
        <taxon>Fungi</taxon>
        <taxon>Dikarya</taxon>
        <taxon>Basidiomycota</taxon>
        <taxon>Agaricomycotina</taxon>
        <taxon>Agaricomycetes</taxon>
        <taxon>Gloeophyllales</taxon>
        <taxon>Gloeophyllaceae</taxon>
        <taxon>Neolentinus</taxon>
    </lineage>
</organism>
<sequence>MAAWRIWRMLRELQAAPTRYYRIAHILLESGAVYSILIVAALAASVVPHNTLVSDLAIMLLNMGVGLMPTLVLTLVTLGKTAEYTMGTALDTQIRFAAAPPDVTTVIDIRLEPGVVTQTVPLDKSDGSSMNEYYPRNTHV</sequence>
<keyword evidence="2" id="KW-0812">Transmembrane</keyword>
<dbReference type="InParanoid" id="A0A165VF17"/>
<keyword evidence="2" id="KW-0472">Membrane</keyword>
<reference evidence="3 4" key="1">
    <citation type="journal article" date="2016" name="Mol. Biol. Evol.">
        <title>Comparative Genomics of Early-Diverging Mushroom-Forming Fungi Provides Insights into the Origins of Lignocellulose Decay Capabilities.</title>
        <authorList>
            <person name="Nagy L.G."/>
            <person name="Riley R."/>
            <person name="Tritt A."/>
            <person name="Adam C."/>
            <person name="Daum C."/>
            <person name="Floudas D."/>
            <person name="Sun H."/>
            <person name="Yadav J.S."/>
            <person name="Pangilinan J."/>
            <person name="Larsson K.H."/>
            <person name="Matsuura K."/>
            <person name="Barry K."/>
            <person name="Labutti K."/>
            <person name="Kuo R."/>
            <person name="Ohm R.A."/>
            <person name="Bhattacharya S.S."/>
            <person name="Shirouzu T."/>
            <person name="Yoshinaga Y."/>
            <person name="Martin F.M."/>
            <person name="Grigoriev I.V."/>
            <person name="Hibbett D.S."/>
        </authorList>
    </citation>
    <scope>NUCLEOTIDE SEQUENCE [LARGE SCALE GENOMIC DNA]</scope>
    <source>
        <strain evidence="3 4">HHB14362 ss-1</strain>
    </source>
</reference>
<proteinExistence type="predicted"/>
<name>A0A165VF17_9AGAM</name>
<gene>
    <name evidence="3" type="ORF">NEOLEDRAFT_1128376</name>
</gene>
<protein>
    <submittedName>
        <fullName evidence="3">Uncharacterized protein</fullName>
    </submittedName>
</protein>
<evidence type="ECO:0000256" key="2">
    <source>
        <dbReference type="SAM" id="Phobius"/>
    </source>
</evidence>